<feature type="compositionally biased region" description="Low complexity" evidence="1">
    <location>
        <begin position="19"/>
        <end position="30"/>
    </location>
</feature>
<feature type="compositionally biased region" description="Polar residues" evidence="1">
    <location>
        <begin position="527"/>
        <end position="545"/>
    </location>
</feature>
<dbReference type="OrthoDB" id="4369470at2759"/>
<evidence type="ECO:0000313" key="2">
    <source>
        <dbReference type="EMBL" id="OQD70383.1"/>
    </source>
</evidence>
<comment type="caution">
    <text evidence="2">The sequence shown here is derived from an EMBL/GenBank/DDBJ whole genome shotgun (WGS) entry which is preliminary data.</text>
</comment>
<name>A0A1V6P086_PENDC</name>
<dbReference type="Proteomes" id="UP000191522">
    <property type="component" value="Unassembled WGS sequence"/>
</dbReference>
<feature type="region of interest" description="Disordered" evidence="1">
    <location>
        <begin position="326"/>
        <end position="405"/>
    </location>
</feature>
<feature type="compositionally biased region" description="Polar residues" evidence="1">
    <location>
        <begin position="364"/>
        <end position="376"/>
    </location>
</feature>
<reference evidence="3" key="1">
    <citation type="journal article" date="2017" name="Nat. Microbiol.">
        <title>Global analysis of biosynthetic gene clusters reveals vast potential of secondary metabolite production in Penicillium species.</title>
        <authorList>
            <person name="Nielsen J.C."/>
            <person name="Grijseels S."/>
            <person name="Prigent S."/>
            <person name="Ji B."/>
            <person name="Dainat J."/>
            <person name="Nielsen K.F."/>
            <person name="Frisvad J.C."/>
            <person name="Workman M."/>
            <person name="Nielsen J."/>
        </authorList>
    </citation>
    <scope>NUCLEOTIDE SEQUENCE [LARGE SCALE GENOMIC DNA]</scope>
    <source>
        <strain evidence="3">IBT 11843</strain>
    </source>
</reference>
<feature type="compositionally biased region" description="Polar residues" evidence="1">
    <location>
        <begin position="388"/>
        <end position="405"/>
    </location>
</feature>
<keyword evidence="3" id="KW-1185">Reference proteome</keyword>
<feature type="region of interest" description="Disordered" evidence="1">
    <location>
        <begin position="527"/>
        <end position="564"/>
    </location>
</feature>
<accession>A0A1V6P086</accession>
<dbReference type="AlphaFoldDB" id="A0A1V6P086"/>
<dbReference type="EMBL" id="MDYL01000024">
    <property type="protein sequence ID" value="OQD70383.1"/>
    <property type="molecule type" value="Genomic_DNA"/>
</dbReference>
<gene>
    <name evidence="2" type="ORF">PENDEC_c024G01213</name>
</gene>
<feature type="region of interest" description="Disordered" evidence="1">
    <location>
        <begin position="1"/>
        <end position="31"/>
    </location>
</feature>
<proteinExistence type="predicted"/>
<organism evidence="2 3">
    <name type="scientific">Penicillium decumbens</name>
    <dbReference type="NCBI Taxonomy" id="69771"/>
    <lineage>
        <taxon>Eukaryota</taxon>
        <taxon>Fungi</taxon>
        <taxon>Dikarya</taxon>
        <taxon>Ascomycota</taxon>
        <taxon>Pezizomycotina</taxon>
        <taxon>Eurotiomycetes</taxon>
        <taxon>Eurotiomycetidae</taxon>
        <taxon>Eurotiales</taxon>
        <taxon>Aspergillaceae</taxon>
        <taxon>Penicillium</taxon>
    </lineage>
</organism>
<sequence>MADSPAKGTRARRKDPDTPSKSSPSKTSTDMVLAARAKIPEWDSFFASKRDAAAEAKLNRPLWTPDHNQVELALTKKATVSPNHLAKFPLYTKFERDAHGDLVLLDDKNVMLSDELVYVAMKELTQDKLKEYRGVWDGNGQIRASRVPQDPAPRIDFHGVPCAPVWKGYYALIGLKAAASHGYLLEGKDDKVLKRKPYFTVGPVVLGEDYAHDAGELGNGPVPRTIVRQLHDHAGRYQTKWGEEAKGKKLDIGSDMHHHWSIFLAEGTHNQPFQLTRLCDFESWSPKCSGELGAFCFTKTNCRRFNLLQSYQTLTERLYYVTSKPTLLDPDSRDEQPEPPTKRAKLQSTTLEDDDDGSDIEYLSSPSPAHRSTISKPTHRSTTHTSTISKPTARTMPSNSSLSPGQQALDTMLRQMMDNDYVEIAKTLDHAEVTHRRLAVVRERLQQDLEKTVVGGIHKASFPTKVTGLLRNRYELIWDQMFPSAPSTPSPDPTVTTQSATATATQAAAVEQPSLCYPAGRQRLAPSSDTAVVRDPSSNITTSGENDPFYARLDEPVNVPRDGPHGVLSAMRAVRDEDASLA</sequence>
<protein>
    <submittedName>
        <fullName evidence="2">Uncharacterized protein</fullName>
    </submittedName>
</protein>
<evidence type="ECO:0000313" key="3">
    <source>
        <dbReference type="Proteomes" id="UP000191522"/>
    </source>
</evidence>
<evidence type="ECO:0000256" key="1">
    <source>
        <dbReference type="SAM" id="MobiDB-lite"/>
    </source>
</evidence>